<proteinExistence type="predicted"/>
<keyword evidence="4 11" id="KW-0347">Helicase</keyword>
<dbReference type="GO" id="GO:0006281">
    <property type="term" value="P:DNA repair"/>
    <property type="evidence" value="ECO:0007669"/>
    <property type="project" value="UniProtKB-KW"/>
</dbReference>
<evidence type="ECO:0000313" key="10">
    <source>
        <dbReference type="EMBL" id="GGD17480.1"/>
    </source>
</evidence>
<dbReference type="Gene3D" id="3.40.50.300">
    <property type="entry name" value="P-loop containing nucleotide triphosphate hydrolases"/>
    <property type="match status" value="2"/>
</dbReference>
<dbReference type="CDD" id="cd04488">
    <property type="entry name" value="RecG_wedge_OBF"/>
    <property type="match status" value="1"/>
</dbReference>
<dbReference type="InterPro" id="IPR012340">
    <property type="entry name" value="NA-bd_OB-fold"/>
</dbReference>
<reference evidence="10" key="2">
    <citation type="journal article" date="2014" name="Int. J. Syst. Evol. Microbiol.">
        <title>Complete genome of a new Firmicutes species belonging to the dominant human colonic microbiota ('Ruminococcus bicirculans') reveals two chromosomes and a selective capacity to utilize plant glucans.</title>
        <authorList>
            <consortium name="NISC Comparative Sequencing Program"/>
            <person name="Wegmann U."/>
            <person name="Louis P."/>
            <person name="Goesmann A."/>
            <person name="Henrissat B."/>
            <person name="Duncan S.H."/>
            <person name="Flint H.J."/>
        </authorList>
    </citation>
    <scope>NUCLEOTIDE SEQUENCE</scope>
    <source>
        <strain evidence="10">CCM 7403</strain>
    </source>
</reference>
<keyword evidence="13" id="KW-1185">Reference proteome</keyword>
<feature type="domain" description="Helicase C-terminal" evidence="9">
    <location>
        <begin position="493"/>
        <end position="675"/>
    </location>
</feature>
<evidence type="ECO:0000256" key="4">
    <source>
        <dbReference type="ARBA" id="ARBA00022806"/>
    </source>
</evidence>
<dbReference type="PANTHER" id="PTHR47964">
    <property type="entry name" value="ATP-DEPENDENT DNA HELICASE HOMOLOG RECG, CHLOROPLASTIC"/>
    <property type="match status" value="1"/>
</dbReference>
<protein>
    <submittedName>
        <fullName evidence="11">ATP-dependent DNA helicase RecG</fullName>
    </submittedName>
</protein>
<gene>
    <name evidence="10" type="primary">recG</name>
    <name evidence="11" type="ORF">E2C04_06070</name>
    <name evidence="10" type="ORF">GCM10007231_15590</name>
</gene>
<keyword evidence="2" id="KW-0227">DNA damage</keyword>
<accession>A0A4P7U9U2</accession>
<dbReference type="PANTHER" id="PTHR47964:SF1">
    <property type="entry name" value="ATP-DEPENDENT DNA HELICASE HOMOLOG RECG, CHLOROPLASTIC"/>
    <property type="match status" value="1"/>
</dbReference>
<dbReference type="InterPro" id="IPR027417">
    <property type="entry name" value="P-loop_NTPase"/>
</dbReference>
<dbReference type="GO" id="GO:0016787">
    <property type="term" value="F:hydrolase activity"/>
    <property type="evidence" value="ECO:0007669"/>
    <property type="project" value="UniProtKB-KW"/>
</dbReference>
<reference evidence="10" key="5">
    <citation type="submission" date="2024-05" db="EMBL/GenBank/DDBJ databases">
        <authorList>
            <person name="Sun Q."/>
            <person name="Sedlacek I."/>
        </authorList>
    </citation>
    <scope>NUCLEOTIDE SEQUENCE</scope>
    <source>
        <strain evidence="10">CCM 7403</strain>
    </source>
</reference>
<dbReference type="AlphaFoldDB" id="A0A4P7U9U2"/>
<keyword evidence="5" id="KW-0067">ATP-binding</keyword>
<dbReference type="InterPro" id="IPR001650">
    <property type="entry name" value="Helicase_C-like"/>
</dbReference>
<dbReference type="Pfam" id="PF19833">
    <property type="entry name" value="RecG_dom3_C"/>
    <property type="match status" value="1"/>
</dbReference>
<sequence length="743" mass="80485">MVAITPDSPIAAVFGRSVKKRQTVEEGLGLTTVGDLLWHFPRRYVRTTELSDVDTLVEGELMTVVGEVTSSKVSTFTNRRTMKPGSRVEVRVATQGPAFVMTWFLPHQTMAERERARMAVGTRGMFTGKAQVFNGQWQLAQPHAVIFGGGDGTGDGSDEHLAASLKGLMPIYPLTAKLYSWDLQKTIQFALDVVTGVEDVFPEHLLDRFDLPDVMTALRWIHGPDDYDEVRAAQKRFRFTEALVLQLVLARRRAALRAQGAQGRTGGQRELLAAFDARLPFELTAGQREVGEVIEAELAQPHPMNRLLQGEVGSGKTLVALRAMLRVVDSGGQAVLLAPTEVLAQQHHRSITAMLGDLAGGGMLGGADDATRVTLLTGSMGKAQRQSAMLEIATGDAGIVVGTHALLEGNVSFFDLGLVVVDEQHRFGVEQRAALTDKAATPPHVLVMTATPIPRTVAMTVFGDLETSVLRELPAGRAPIASHVAPLTEQPHWEQRVWERVAEEVAKGHQVYVVCPRIAGDELEAGESDAPREDDEAPRRPLRAVEEVTAMLTGGPLSHVRVEALHGRLAPEVKEQVMRRFAAGEVDVLVSTTVIEVGVDVANATMMVILDADRFGVSQLHQLRGRVGRGGLPGLCLLVSHAESGSDARDRLEAVAATTDGFELSRVDLEQRREGDVLGKNQSGFRSSLVNLRVLRDEKTIVAAREAAEALLDEDPDLAGAPALGRLVAEIEDSARSDYMEKA</sequence>
<dbReference type="Proteomes" id="UP000297025">
    <property type="component" value="Chromosome"/>
</dbReference>
<keyword evidence="3" id="KW-0378">Hydrolase</keyword>
<dbReference type="SUPFAM" id="SSF50249">
    <property type="entry name" value="Nucleic acid-binding proteins"/>
    <property type="match status" value="1"/>
</dbReference>
<evidence type="ECO:0000256" key="7">
    <source>
        <dbReference type="ARBA" id="ARBA00023204"/>
    </source>
</evidence>
<keyword evidence="1" id="KW-0547">Nucleotide-binding</keyword>
<evidence type="ECO:0000256" key="1">
    <source>
        <dbReference type="ARBA" id="ARBA00022741"/>
    </source>
</evidence>
<dbReference type="EMBL" id="BMCK01000002">
    <property type="protein sequence ID" value="GGD17480.1"/>
    <property type="molecule type" value="Genomic_DNA"/>
</dbReference>
<dbReference type="InterPro" id="IPR047112">
    <property type="entry name" value="RecG/Mfd"/>
</dbReference>
<evidence type="ECO:0000259" key="9">
    <source>
        <dbReference type="PROSITE" id="PS51194"/>
    </source>
</evidence>
<dbReference type="Gene3D" id="2.40.50.140">
    <property type="entry name" value="Nucleic acid-binding proteins"/>
    <property type="match status" value="1"/>
</dbReference>
<dbReference type="GO" id="GO:0003678">
    <property type="term" value="F:DNA helicase activity"/>
    <property type="evidence" value="ECO:0007669"/>
    <property type="project" value="TreeGrafter"/>
</dbReference>
<reference evidence="11 12" key="1">
    <citation type="journal article" date="2008" name="Int. J. Syst. Evol. Microbiol.">
        <title>Nocardioides daphniae sp. nov., isolated from Daphnia cucullata (Crustacea: Cladocera).</title>
        <authorList>
            <person name="Toth E.M."/>
            <person name="Keki Z."/>
            <person name="Homonnay Z.G."/>
            <person name="Borsodi A.K."/>
            <person name="Marialigeti K."/>
            <person name="Schumann P."/>
        </authorList>
    </citation>
    <scope>NUCLEOTIDE SEQUENCE [LARGE SCALE GENOMIC DNA]</scope>
    <source>
        <strain evidence="11 12">JCM 16608</strain>
    </source>
</reference>
<dbReference type="Proteomes" id="UP000630594">
    <property type="component" value="Unassembled WGS sequence"/>
</dbReference>
<evidence type="ECO:0000256" key="5">
    <source>
        <dbReference type="ARBA" id="ARBA00022840"/>
    </source>
</evidence>
<evidence type="ECO:0000256" key="3">
    <source>
        <dbReference type="ARBA" id="ARBA00022801"/>
    </source>
</evidence>
<keyword evidence="6" id="KW-0238">DNA-binding</keyword>
<dbReference type="RefSeq" id="WP_135831940.1">
    <property type="nucleotide sequence ID" value="NZ_BMCK01000002.1"/>
</dbReference>
<evidence type="ECO:0000313" key="11">
    <source>
        <dbReference type="EMBL" id="QCC76893.1"/>
    </source>
</evidence>
<dbReference type="Pfam" id="PF00271">
    <property type="entry name" value="Helicase_C"/>
    <property type="match status" value="1"/>
</dbReference>
<dbReference type="GO" id="GO:0003677">
    <property type="term" value="F:DNA binding"/>
    <property type="evidence" value="ECO:0007669"/>
    <property type="project" value="UniProtKB-KW"/>
</dbReference>
<dbReference type="SMART" id="SM00487">
    <property type="entry name" value="DEXDc"/>
    <property type="match status" value="1"/>
</dbReference>
<evidence type="ECO:0000313" key="13">
    <source>
        <dbReference type="Proteomes" id="UP000630594"/>
    </source>
</evidence>
<dbReference type="GO" id="GO:0005524">
    <property type="term" value="F:ATP binding"/>
    <property type="evidence" value="ECO:0007669"/>
    <property type="project" value="UniProtKB-KW"/>
</dbReference>
<dbReference type="KEGG" id="ndp:E2C04_06070"/>
<dbReference type="Pfam" id="PF00270">
    <property type="entry name" value="DEAD"/>
    <property type="match status" value="1"/>
</dbReference>
<evidence type="ECO:0000259" key="8">
    <source>
        <dbReference type="PROSITE" id="PS51192"/>
    </source>
</evidence>
<keyword evidence="7" id="KW-0234">DNA repair</keyword>
<evidence type="ECO:0000256" key="2">
    <source>
        <dbReference type="ARBA" id="ARBA00022763"/>
    </source>
</evidence>
<dbReference type="PROSITE" id="PS51192">
    <property type="entry name" value="HELICASE_ATP_BIND_1"/>
    <property type="match status" value="1"/>
</dbReference>
<dbReference type="InterPro" id="IPR014001">
    <property type="entry name" value="Helicase_ATP-bd"/>
</dbReference>
<reference evidence="13" key="3">
    <citation type="journal article" date="2019" name="Int. J. Syst. Evol. Microbiol.">
        <title>The Global Catalogue of Microorganisms (GCM) 10K type strain sequencing project: providing services to taxonomists for standard genome sequencing and annotation.</title>
        <authorList>
            <consortium name="The Broad Institute Genomics Platform"/>
            <consortium name="The Broad Institute Genome Sequencing Center for Infectious Disease"/>
            <person name="Wu L."/>
            <person name="Ma J."/>
        </authorList>
    </citation>
    <scope>NUCLEOTIDE SEQUENCE [LARGE SCALE GENOMIC DNA]</scope>
    <source>
        <strain evidence="13">CCM 7403</strain>
    </source>
</reference>
<dbReference type="OrthoDB" id="9804325at2"/>
<organism evidence="11 12">
    <name type="scientific">Nocardioides daphniae</name>
    <dbReference type="NCBI Taxonomy" id="402297"/>
    <lineage>
        <taxon>Bacteria</taxon>
        <taxon>Bacillati</taxon>
        <taxon>Actinomycetota</taxon>
        <taxon>Actinomycetes</taxon>
        <taxon>Propionibacteriales</taxon>
        <taxon>Nocardioidaceae</taxon>
        <taxon>Nocardioides</taxon>
    </lineage>
</organism>
<evidence type="ECO:0000313" key="12">
    <source>
        <dbReference type="Proteomes" id="UP000297025"/>
    </source>
</evidence>
<dbReference type="SUPFAM" id="SSF52540">
    <property type="entry name" value="P-loop containing nucleoside triphosphate hydrolases"/>
    <property type="match status" value="2"/>
</dbReference>
<dbReference type="EMBL" id="CP038462">
    <property type="protein sequence ID" value="QCC76893.1"/>
    <property type="molecule type" value="Genomic_DNA"/>
</dbReference>
<evidence type="ECO:0000256" key="6">
    <source>
        <dbReference type="ARBA" id="ARBA00023125"/>
    </source>
</evidence>
<dbReference type="InterPro" id="IPR045562">
    <property type="entry name" value="RecG_dom3_C"/>
</dbReference>
<name>A0A4P7U9U2_9ACTN</name>
<dbReference type="PROSITE" id="PS51194">
    <property type="entry name" value="HELICASE_CTER"/>
    <property type="match status" value="1"/>
</dbReference>
<feature type="domain" description="Helicase ATP-binding" evidence="8">
    <location>
        <begin position="297"/>
        <end position="470"/>
    </location>
</feature>
<reference evidence="11" key="4">
    <citation type="submission" date="2019-03" db="EMBL/GenBank/DDBJ databases">
        <authorList>
            <person name="Huang Y."/>
        </authorList>
    </citation>
    <scope>NUCLEOTIDE SEQUENCE</scope>
    <source>
        <strain evidence="11">JCM 16608</strain>
    </source>
</reference>
<dbReference type="SMART" id="SM00490">
    <property type="entry name" value="HELICc"/>
    <property type="match status" value="1"/>
</dbReference>
<dbReference type="InterPro" id="IPR011545">
    <property type="entry name" value="DEAD/DEAH_box_helicase_dom"/>
</dbReference>